<accession>A0ABT1Y524</accession>
<name>A0ABT1Y524_9FIRM</name>
<dbReference type="Proteomes" id="UP001524944">
    <property type="component" value="Unassembled WGS sequence"/>
</dbReference>
<gene>
    <name evidence="1" type="ORF">NVS47_08810</name>
</gene>
<proteinExistence type="predicted"/>
<protein>
    <submittedName>
        <fullName evidence="1">Uncharacterized protein</fullName>
    </submittedName>
</protein>
<evidence type="ECO:0000313" key="1">
    <source>
        <dbReference type="EMBL" id="MCR6545611.1"/>
    </source>
</evidence>
<dbReference type="RefSeq" id="WP_089609128.1">
    <property type="nucleotide sequence ID" value="NZ_CP022121.1"/>
</dbReference>
<organism evidence="1 2">
    <name type="scientific">Dehalobacterium formicoaceticum</name>
    <dbReference type="NCBI Taxonomy" id="51515"/>
    <lineage>
        <taxon>Bacteria</taxon>
        <taxon>Bacillati</taxon>
        <taxon>Bacillota</taxon>
        <taxon>Clostridia</taxon>
        <taxon>Eubacteriales</taxon>
        <taxon>Peptococcaceae</taxon>
        <taxon>Dehalobacterium</taxon>
    </lineage>
</organism>
<evidence type="ECO:0000313" key="2">
    <source>
        <dbReference type="Proteomes" id="UP001524944"/>
    </source>
</evidence>
<dbReference type="EMBL" id="JANPWE010000003">
    <property type="protein sequence ID" value="MCR6545611.1"/>
    <property type="molecule type" value="Genomic_DNA"/>
</dbReference>
<comment type="caution">
    <text evidence="1">The sequence shown here is derived from an EMBL/GenBank/DDBJ whole genome shotgun (WGS) entry which is preliminary data.</text>
</comment>
<keyword evidence="2" id="KW-1185">Reference proteome</keyword>
<reference evidence="1 2" key="1">
    <citation type="submission" date="2022-08" db="EMBL/GenBank/DDBJ databases">
        <title>Proteogenomics of the novel Dehalobacterium formicoaceticum strain EZ94 highlights a key role of methyltransferases during anaerobic dichloromethane degradation.</title>
        <authorList>
            <person name="Wasmund K."/>
        </authorList>
    </citation>
    <scope>NUCLEOTIDE SEQUENCE [LARGE SCALE GENOMIC DNA]</scope>
    <source>
        <strain evidence="1 2">EZ94</strain>
    </source>
</reference>
<sequence length="247" mass="28236">MFPLTHSLTAQKLIENPGARAILGSVFPDLANVIGLHRDETHEMGLDFYRFCHNHYQEHLDFARGVISHGANPQGLDFYADQSFAGQNQGYCFQRGSIIVDQVVKTCGIPKQMGLWKAHNFIEMTYDVITAERYPYLLQDFQEALADKDAIEDCSMILGKYFQIDRGKIKAAFLKMPEFFCLNEVTPLHLAEKYALQLQKRHGIYQADPPAMAEVLAEARDLVEDEFMPFMDGVYERLCQLMAQFPK</sequence>